<reference evidence="2" key="1">
    <citation type="journal article" date="2020" name="Stud. Mycol.">
        <title>101 Dothideomycetes genomes: a test case for predicting lifestyles and emergence of pathogens.</title>
        <authorList>
            <person name="Haridas S."/>
            <person name="Albert R."/>
            <person name="Binder M."/>
            <person name="Bloem J."/>
            <person name="Labutti K."/>
            <person name="Salamov A."/>
            <person name="Andreopoulos B."/>
            <person name="Baker S."/>
            <person name="Barry K."/>
            <person name="Bills G."/>
            <person name="Bluhm B."/>
            <person name="Cannon C."/>
            <person name="Castanera R."/>
            <person name="Culley D."/>
            <person name="Daum C."/>
            <person name="Ezra D."/>
            <person name="Gonzalez J."/>
            <person name="Henrissat B."/>
            <person name="Kuo A."/>
            <person name="Liang C."/>
            <person name="Lipzen A."/>
            <person name="Lutzoni F."/>
            <person name="Magnuson J."/>
            <person name="Mondo S."/>
            <person name="Nolan M."/>
            <person name="Ohm R."/>
            <person name="Pangilinan J."/>
            <person name="Park H.-J."/>
            <person name="Ramirez L."/>
            <person name="Alfaro M."/>
            <person name="Sun H."/>
            <person name="Tritt A."/>
            <person name="Yoshinaga Y."/>
            <person name="Zwiers L.-H."/>
            <person name="Turgeon B."/>
            <person name="Goodwin S."/>
            <person name="Spatafora J."/>
            <person name="Crous P."/>
            <person name="Grigoriev I."/>
        </authorList>
    </citation>
    <scope>NUCLEOTIDE SEQUENCE</scope>
    <source>
        <strain evidence="2">CBS 119687</strain>
    </source>
</reference>
<gene>
    <name evidence="2" type="ORF">P153DRAFT_335435</name>
</gene>
<feature type="domain" description="AAA+ ATPase" evidence="1">
    <location>
        <begin position="89"/>
        <end position="215"/>
    </location>
</feature>
<organism evidence="2 3">
    <name type="scientific">Dothidotthia symphoricarpi CBS 119687</name>
    <dbReference type="NCBI Taxonomy" id="1392245"/>
    <lineage>
        <taxon>Eukaryota</taxon>
        <taxon>Fungi</taxon>
        <taxon>Dikarya</taxon>
        <taxon>Ascomycota</taxon>
        <taxon>Pezizomycotina</taxon>
        <taxon>Dothideomycetes</taxon>
        <taxon>Pleosporomycetidae</taxon>
        <taxon>Pleosporales</taxon>
        <taxon>Dothidotthiaceae</taxon>
        <taxon>Dothidotthia</taxon>
    </lineage>
</organism>
<dbReference type="InterPro" id="IPR027417">
    <property type="entry name" value="P-loop_NTPase"/>
</dbReference>
<dbReference type="GO" id="GO:0005524">
    <property type="term" value="F:ATP binding"/>
    <property type="evidence" value="ECO:0007669"/>
    <property type="project" value="InterPro"/>
</dbReference>
<dbReference type="SMART" id="SM00382">
    <property type="entry name" value="AAA"/>
    <property type="match status" value="1"/>
</dbReference>
<dbReference type="InterPro" id="IPR003593">
    <property type="entry name" value="AAA+_ATPase"/>
</dbReference>
<dbReference type="InterPro" id="IPR003959">
    <property type="entry name" value="ATPase_AAA_core"/>
</dbReference>
<dbReference type="AlphaFoldDB" id="A0A6A6AH27"/>
<accession>A0A6A6AH27</accession>
<protein>
    <submittedName>
        <fullName evidence="2">P-loop containing nucleoside triphosphate hydrolase protein</fullName>
    </submittedName>
</protein>
<dbReference type="Pfam" id="PF00004">
    <property type="entry name" value="AAA"/>
    <property type="match status" value="1"/>
</dbReference>
<name>A0A6A6AH27_9PLEO</name>
<dbReference type="OrthoDB" id="10042665at2759"/>
<dbReference type="RefSeq" id="XP_033525636.1">
    <property type="nucleotide sequence ID" value="XM_033665654.1"/>
</dbReference>
<keyword evidence="2" id="KW-0378">Hydrolase</keyword>
<keyword evidence="3" id="KW-1185">Reference proteome</keyword>
<dbReference type="SUPFAM" id="SSF52540">
    <property type="entry name" value="P-loop containing nucleoside triphosphate hydrolases"/>
    <property type="match status" value="1"/>
</dbReference>
<dbReference type="EMBL" id="ML977502">
    <property type="protein sequence ID" value="KAF2131249.1"/>
    <property type="molecule type" value="Genomic_DNA"/>
</dbReference>
<dbReference type="PANTHER" id="PTHR46411">
    <property type="entry name" value="FAMILY ATPASE, PUTATIVE-RELATED"/>
    <property type="match status" value="1"/>
</dbReference>
<sequence length="311" mass="35447">MEHIQKNVKIVSSKPHWLLLLDPYIAGYSLKSYTWGTFYVDYVHKVNWNDWAFGRLVFPEDSKDLLLTLVRSHAQVRDIGQDIVAGKGNGFVVLLSGPPGTGKTLTAEAVAEQAQRPFLRIQAETLGKDDEDLEEELGTWFRLATEWNAVLLIDEADAYLGNTDEKTHRSSHVRTFMTQLEYYSGVVLLTTNFPEKIDEAFSSRIDVHFEYPSLDRTARCKLLKAMTEFATSSNVFAQSTDLSEQDYWRLARWELNGRELKNAVKISTRLCSIKKEKLSYDGLETAIRHTAPRKVIESESSLPPAKRARLE</sequence>
<dbReference type="Gene3D" id="3.40.50.300">
    <property type="entry name" value="P-loop containing nucleotide triphosphate hydrolases"/>
    <property type="match status" value="1"/>
</dbReference>
<dbReference type="CDD" id="cd19481">
    <property type="entry name" value="RecA-like_protease"/>
    <property type="match status" value="1"/>
</dbReference>
<evidence type="ECO:0000259" key="1">
    <source>
        <dbReference type="SMART" id="SM00382"/>
    </source>
</evidence>
<evidence type="ECO:0000313" key="2">
    <source>
        <dbReference type="EMBL" id="KAF2131249.1"/>
    </source>
</evidence>
<dbReference type="GO" id="GO:0016887">
    <property type="term" value="F:ATP hydrolysis activity"/>
    <property type="evidence" value="ECO:0007669"/>
    <property type="project" value="InterPro"/>
</dbReference>
<proteinExistence type="predicted"/>
<dbReference type="Proteomes" id="UP000799771">
    <property type="component" value="Unassembled WGS sequence"/>
</dbReference>
<dbReference type="GeneID" id="54406086"/>
<evidence type="ECO:0000313" key="3">
    <source>
        <dbReference type="Proteomes" id="UP000799771"/>
    </source>
</evidence>
<dbReference type="PANTHER" id="PTHR46411:SF2">
    <property type="entry name" value="AAA+ ATPASE DOMAIN-CONTAINING PROTEIN"/>
    <property type="match status" value="1"/>
</dbReference>